<evidence type="ECO:0000313" key="2">
    <source>
        <dbReference type="Proteomes" id="UP000632740"/>
    </source>
</evidence>
<protein>
    <submittedName>
        <fullName evidence="1">Uncharacterized protein</fullName>
    </submittedName>
</protein>
<comment type="caution">
    <text evidence="1">The sequence shown here is derived from an EMBL/GenBank/DDBJ whole genome shotgun (WGS) entry which is preliminary data.</text>
</comment>
<organism evidence="1 2">
    <name type="scientific">Cellulomonas chitinilytica</name>
    <dbReference type="NCBI Taxonomy" id="398759"/>
    <lineage>
        <taxon>Bacteria</taxon>
        <taxon>Bacillati</taxon>
        <taxon>Actinomycetota</taxon>
        <taxon>Actinomycetes</taxon>
        <taxon>Micrococcales</taxon>
        <taxon>Cellulomonadaceae</taxon>
        <taxon>Cellulomonas</taxon>
    </lineage>
</organism>
<dbReference type="EMBL" id="BONK01000018">
    <property type="protein sequence ID" value="GIG23310.1"/>
    <property type="molecule type" value="Genomic_DNA"/>
</dbReference>
<keyword evidence="2" id="KW-1185">Reference proteome</keyword>
<reference evidence="1" key="1">
    <citation type="submission" date="2021-01" db="EMBL/GenBank/DDBJ databases">
        <title>Whole genome shotgun sequence of Cellulomonas chitinilytica NBRC 110799.</title>
        <authorList>
            <person name="Komaki H."/>
            <person name="Tamura T."/>
        </authorList>
    </citation>
    <scope>NUCLEOTIDE SEQUENCE</scope>
    <source>
        <strain evidence="1">NBRC 110799</strain>
    </source>
</reference>
<name>A0A919P6S7_9CELL</name>
<dbReference type="Proteomes" id="UP000632740">
    <property type="component" value="Unassembled WGS sequence"/>
</dbReference>
<sequence length="262" mass="27973">MSVADQLGLTDPDHGAMAEARQSWPCWVAASPRLGVVGDLLELPDWIAAADPADADLILHELARRASCAGEDDRIAAATLAWLLKPGARLLARRLAGLAGNIDHVVAAQLWIEIRTFPCDRLRKVAANVLWNTRRGVLQELGVSKRRTKNEEMWARALRWDPLTMGDLPESGSDEDGADDVMALLDCAVAERVIDRSDRDLLVSVAVAVDGASGIAGARGGLCSTRTTDAIGAACGISGQTVRRRVRRSVHALSVAYANAVA</sequence>
<accession>A0A919P6S7</accession>
<evidence type="ECO:0000313" key="1">
    <source>
        <dbReference type="EMBL" id="GIG23310.1"/>
    </source>
</evidence>
<proteinExistence type="predicted"/>
<gene>
    <name evidence="1" type="ORF">Cch01nite_40340</name>
</gene>
<dbReference type="AlphaFoldDB" id="A0A919P6S7"/>
<dbReference type="RefSeq" id="WP_203758321.1">
    <property type="nucleotide sequence ID" value="NZ_BONK01000018.1"/>
</dbReference>